<reference evidence="2" key="1">
    <citation type="journal article" date="2014" name="Front. Microbiol.">
        <title>High frequency of phylogenetically diverse reductive dehalogenase-homologous genes in deep subseafloor sedimentary metagenomes.</title>
        <authorList>
            <person name="Kawai M."/>
            <person name="Futagami T."/>
            <person name="Toyoda A."/>
            <person name="Takaki Y."/>
            <person name="Nishi S."/>
            <person name="Hori S."/>
            <person name="Arai W."/>
            <person name="Tsubouchi T."/>
            <person name="Morono Y."/>
            <person name="Uchiyama I."/>
            <person name="Ito T."/>
            <person name="Fujiyama A."/>
            <person name="Inagaki F."/>
            <person name="Takami H."/>
        </authorList>
    </citation>
    <scope>NUCLEOTIDE SEQUENCE</scope>
    <source>
        <strain evidence="2">Expedition CK06-06</strain>
    </source>
</reference>
<proteinExistence type="predicted"/>
<dbReference type="AlphaFoldDB" id="X0ZMG5"/>
<dbReference type="Pfam" id="PF18911">
    <property type="entry name" value="PKD_4"/>
    <property type="match status" value="1"/>
</dbReference>
<evidence type="ECO:0000313" key="2">
    <source>
        <dbReference type="EMBL" id="GAG49401.1"/>
    </source>
</evidence>
<dbReference type="EMBL" id="BARS01054509">
    <property type="protein sequence ID" value="GAG49401.1"/>
    <property type="molecule type" value="Genomic_DNA"/>
</dbReference>
<protein>
    <recommendedName>
        <fullName evidence="1">PKD domain-containing protein</fullName>
    </recommendedName>
</protein>
<feature type="non-terminal residue" evidence="2">
    <location>
        <position position="1"/>
    </location>
</feature>
<dbReference type="Gene3D" id="2.60.40.10">
    <property type="entry name" value="Immunoglobulins"/>
    <property type="match status" value="1"/>
</dbReference>
<evidence type="ECO:0000259" key="1">
    <source>
        <dbReference type="PROSITE" id="PS50093"/>
    </source>
</evidence>
<organism evidence="2">
    <name type="scientific">marine sediment metagenome</name>
    <dbReference type="NCBI Taxonomy" id="412755"/>
    <lineage>
        <taxon>unclassified sequences</taxon>
        <taxon>metagenomes</taxon>
        <taxon>ecological metagenomes</taxon>
    </lineage>
</organism>
<dbReference type="InterPro" id="IPR022409">
    <property type="entry name" value="PKD/Chitinase_dom"/>
</dbReference>
<dbReference type="InterPro" id="IPR035986">
    <property type="entry name" value="PKD_dom_sf"/>
</dbReference>
<accession>X0ZMG5</accession>
<feature type="domain" description="PKD" evidence="1">
    <location>
        <begin position="29"/>
        <end position="112"/>
    </location>
</feature>
<gene>
    <name evidence="2" type="ORF">S01H1_80685</name>
</gene>
<comment type="caution">
    <text evidence="2">The sequence shown here is derived from an EMBL/GenBank/DDBJ whole genome shotgun (WGS) entry which is preliminary data.</text>
</comment>
<dbReference type="PROSITE" id="PS50093">
    <property type="entry name" value="PKD"/>
    <property type="match status" value="1"/>
</dbReference>
<dbReference type="Gene3D" id="2.60.120.260">
    <property type="entry name" value="Galactose-binding domain-like"/>
    <property type="match status" value="1"/>
</dbReference>
<dbReference type="InterPro" id="IPR013783">
    <property type="entry name" value="Ig-like_fold"/>
</dbReference>
<feature type="non-terminal residue" evidence="2">
    <location>
        <position position="217"/>
    </location>
</feature>
<dbReference type="CDD" id="cd00146">
    <property type="entry name" value="PKD"/>
    <property type="match status" value="1"/>
</dbReference>
<sequence>LQSPISNLQSDVLSYTIYFPLVNKNYTCLAAAFAHTPTTVYTDTVVYFSDQSAGSPTAWQWTFGDGEFAATQNPTHTYTLTGTYTVSLTVSNAFDLDTATDVITVTTPPTELIVNCGFEEDDDAWKSGWTPRPAAYSTEVVHSGARSMRLGITDQSDAYSYSSISQKVTIPFDAYYATLSFWYYPLSQDSIEHDWQEALILDASLYNVLAQVKGEFQ</sequence>
<dbReference type="SUPFAM" id="SSF49299">
    <property type="entry name" value="PKD domain"/>
    <property type="match status" value="1"/>
</dbReference>
<dbReference type="InterPro" id="IPR000601">
    <property type="entry name" value="PKD_dom"/>
</dbReference>
<name>X0ZMG5_9ZZZZ</name>
<dbReference type="SMART" id="SM00089">
    <property type="entry name" value="PKD"/>
    <property type="match status" value="1"/>
</dbReference>